<feature type="domain" description="MADS-box" evidence="6">
    <location>
        <begin position="56"/>
        <end position="116"/>
    </location>
</feature>
<dbReference type="PANTHER" id="PTHR11945:SF779">
    <property type="entry name" value="AGAMOUS-LIKE MADS-BOX PROTEIN AGL61"/>
    <property type="match status" value="1"/>
</dbReference>
<keyword evidence="2" id="KW-0805">Transcription regulation</keyword>
<proteinExistence type="predicted"/>
<dbReference type="PRINTS" id="PR00404">
    <property type="entry name" value="MADSDOMAIN"/>
</dbReference>
<sequence length="201" mass="22799">MNSRPHIKSLNTLIPLPPLALTLLLGGKAKFFVQKRRGHCRFRRSRVNFYCSVANMVRTKVEIKRIEDKAKRHTTFTKRRQGLFKKTKELVKRCDAEAAVITFSLAGNIFAFGHPSVDNVVNRYIASTSALEHGEVVPVHEEAEMERDAVIGTMENEETLGLEVPLDDMGMDELEELDRTMKEMKKKVVDKIDGIISSSKN</sequence>
<organism evidence="7 8">
    <name type="scientific">Solanum bulbocastanum</name>
    <name type="common">Wild potato</name>
    <dbReference type="NCBI Taxonomy" id="147425"/>
    <lineage>
        <taxon>Eukaryota</taxon>
        <taxon>Viridiplantae</taxon>
        <taxon>Streptophyta</taxon>
        <taxon>Embryophyta</taxon>
        <taxon>Tracheophyta</taxon>
        <taxon>Spermatophyta</taxon>
        <taxon>Magnoliopsida</taxon>
        <taxon>eudicotyledons</taxon>
        <taxon>Gunneridae</taxon>
        <taxon>Pentapetalae</taxon>
        <taxon>asterids</taxon>
        <taxon>lamiids</taxon>
        <taxon>Solanales</taxon>
        <taxon>Solanaceae</taxon>
        <taxon>Solanoideae</taxon>
        <taxon>Solaneae</taxon>
        <taxon>Solanum</taxon>
    </lineage>
</organism>
<evidence type="ECO:0000256" key="3">
    <source>
        <dbReference type="ARBA" id="ARBA00023125"/>
    </source>
</evidence>
<evidence type="ECO:0000259" key="6">
    <source>
        <dbReference type="PROSITE" id="PS50066"/>
    </source>
</evidence>
<reference evidence="7 8" key="1">
    <citation type="submission" date="2024-02" db="EMBL/GenBank/DDBJ databases">
        <title>de novo genome assembly of Solanum bulbocastanum strain 11H21.</title>
        <authorList>
            <person name="Hosaka A.J."/>
        </authorList>
    </citation>
    <scope>NUCLEOTIDE SEQUENCE [LARGE SCALE GENOMIC DNA]</scope>
    <source>
        <tissue evidence="7">Young leaves</tissue>
    </source>
</reference>
<evidence type="ECO:0000256" key="2">
    <source>
        <dbReference type="ARBA" id="ARBA00023015"/>
    </source>
</evidence>
<dbReference type="SUPFAM" id="SSF55455">
    <property type="entry name" value="SRF-like"/>
    <property type="match status" value="1"/>
</dbReference>
<evidence type="ECO:0000313" key="8">
    <source>
        <dbReference type="Proteomes" id="UP001371456"/>
    </source>
</evidence>
<dbReference type="PROSITE" id="PS50066">
    <property type="entry name" value="MADS_BOX_2"/>
    <property type="match status" value="1"/>
</dbReference>
<protein>
    <recommendedName>
        <fullName evidence="6">MADS-box domain-containing protein</fullName>
    </recommendedName>
</protein>
<name>A0AAN8YR21_SOLBU</name>
<comment type="subcellular location">
    <subcellularLocation>
        <location evidence="1">Nucleus</location>
    </subcellularLocation>
</comment>
<evidence type="ECO:0000256" key="5">
    <source>
        <dbReference type="ARBA" id="ARBA00023242"/>
    </source>
</evidence>
<dbReference type="PANTHER" id="PTHR11945">
    <property type="entry name" value="MADS BOX PROTEIN"/>
    <property type="match status" value="1"/>
</dbReference>
<keyword evidence="5" id="KW-0539">Nucleus</keyword>
<evidence type="ECO:0000256" key="1">
    <source>
        <dbReference type="ARBA" id="ARBA00004123"/>
    </source>
</evidence>
<comment type="caution">
    <text evidence="7">The sequence shown here is derived from an EMBL/GenBank/DDBJ whole genome shotgun (WGS) entry which is preliminary data.</text>
</comment>
<dbReference type="GO" id="GO:0000978">
    <property type="term" value="F:RNA polymerase II cis-regulatory region sequence-specific DNA binding"/>
    <property type="evidence" value="ECO:0007669"/>
    <property type="project" value="TreeGrafter"/>
</dbReference>
<keyword evidence="8" id="KW-1185">Reference proteome</keyword>
<dbReference type="InterPro" id="IPR036879">
    <property type="entry name" value="TF_MADSbox_sf"/>
</dbReference>
<keyword evidence="4" id="KW-0804">Transcription</keyword>
<dbReference type="GO" id="GO:0000981">
    <property type="term" value="F:DNA-binding transcription factor activity, RNA polymerase II-specific"/>
    <property type="evidence" value="ECO:0007669"/>
    <property type="project" value="TreeGrafter"/>
</dbReference>
<dbReference type="EMBL" id="JBANQN010000001">
    <property type="protein sequence ID" value="KAK6804584.1"/>
    <property type="molecule type" value="Genomic_DNA"/>
</dbReference>
<keyword evidence="3" id="KW-0238">DNA-binding</keyword>
<dbReference type="GO" id="GO:0046983">
    <property type="term" value="F:protein dimerization activity"/>
    <property type="evidence" value="ECO:0007669"/>
    <property type="project" value="InterPro"/>
</dbReference>
<dbReference type="Pfam" id="PF00319">
    <property type="entry name" value="SRF-TF"/>
    <property type="match status" value="1"/>
</dbReference>
<dbReference type="SMART" id="SM00432">
    <property type="entry name" value="MADS"/>
    <property type="match status" value="1"/>
</dbReference>
<evidence type="ECO:0000256" key="4">
    <source>
        <dbReference type="ARBA" id="ARBA00023163"/>
    </source>
</evidence>
<dbReference type="AlphaFoldDB" id="A0AAN8YR21"/>
<gene>
    <name evidence="7" type="ORF">RDI58_002368</name>
</gene>
<evidence type="ECO:0000313" key="7">
    <source>
        <dbReference type="EMBL" id="KAK6804584.1"/>
    </source>
</evidence>
<dbReference type="Gene3D" id="3.40.1810.10">
    <property type="entry name" value="Transcription factor, MADS-box"/>
    <property type="match status" value="1"/>
</dbReference>
<accession>A0AAN8YR21</accession>
<dbReference type="InterPro" id="IPR002100">
    <property type="entry name" value="TF_MADSbox"/>
</dbReference>
<dbReference type="Proteomes" id="UP001371456">
    <property type="component" value="Unassembled WGS sequence"/>
</dbReference>
<dbReference type="GO" id="GO:0005634">
    <property type="term" value="C:nucleus"/>
    <property type="evidence" value="ECO:0007669"/>
    <property type="project" value="UniProtKB-SubCell"/>
</dbReference>